<dbReference type="AlphaFoldDB" id="C0CSP9"/>
<reference evidence="1 2" key="1">
    <citation type="submission" date="2009-01" db="EMBL/GenBank/DDBJ databases">
        <authorList>
            <person name="Fulton L."/>
            <person name="Clifton S."/>
            <person name="Fulton B."/>
            <person name="Xu J."/>
            <person name="Minx P."/>
            <person name="Pepin K.H."/>
            <person name="Johnson M."/>
            <person name="Bhonagiri V."/>
            <person name="Nash W.E."/>
            <person name="Mardis E.R."/>
            <person name="Wilson R.K."/>
        </authorList>
    </citation>
    <scope>NUCLEOTIDE SEQUENCE [LARGE SCALE GENOMIC DNA]</scope>
    <source>
        <strain evidence="2">DSM 10507 / JCM 14656 / S5a33</strain>
    </source>
</reference>
<dbReference type="GeneID" id="86822052"/>
<dbReference type="RefSeq" id="WP_005953646.1">
    <property type="nucleotide sequence ID" value="NZ_CP136423.1"/>
</dbReference>
<dbReference type="PATRIC" id="fig|476272.21.peg.10"/>
<organism evidence="1 2">
    <name type="scientific">Blautia hydrogenotrophica (strain DSM 10507 / JCM 14656 / S5a33)</name>
    <name type="common">Ruminococcus hydrogenotrophicus</name>
    <dbReference type="NCBI Taxonomy" id="476272"/>
    <lineage>
        <taxon>Bacteria</taxon>
        <taxon>Bacillati</taxon>
        <taxon>Bacillota</taxon>
        <taxon>Clostridia</taxon>
        <taxon>Lachnospirales</taxon>
        <taxon>Lachnospiraceae</taxon>
        <taxon>Blautia</taxon>
    </lineage>
</organism>
<evidence type="ECO:0000313" key="2">
    <source>
        <dbReference type="Proteomes" id="UP000003100"/>
    </source>
</evidence>
<dbReference type="EMBL" id="ACBZ01000228">
    <property type="protein sequence ID" value="EEG47208.1"/>
    <property type="molecule type" value="Genomic_DNA"/>
</dbReference>
<name>C0CSP9_BLAHS</name>
<dbReference type="eggNOG" id="ENOG5033ZJZ">
    <property type="taxonomic scope" value="Bacteria"/>
</dbReference>
<keyword evidence="2" id="KW-1185">Reference proteome</keyword>
<protein>
    <submittedName>
        <fullName evidence="1">Uncharacterized protein</fullName>
    </submittedName>
</protein>
<sequence>MNKMREYERGREDGLSLGLRIVREGGLEALENEIRFRNISGIHTSLAAKDLDKASEKIKEMTLDTFTIIGIAALHDAFGFGEKRCQRWMDKVMEGADYLVDGLATWEDYINSIKERLNLDLQIRWNK</sequence>
<dbReference type="HOGENOM" id="CLU_1967685_0_0_9"/>
<accession>C0CSP9</accession>
<reference evidence="1 2" key="2">
    <citation type="submission" date="2009-02" db="EMBL/GenBank/DDBJ databases">
        <title>Draft genome sequence of Blautia hydrogenotrophica DSM 10507 (Ruminococcus hydrogenotrophicus DSM 10507).</title>
        <authorList>
            <person name="Sudarsanam P."/>
            <person name="Ley R."/>
            <person name="Guruge J."/>
            <person name="Turnbaugh P.J."/>
            <person name="Mahowald M."/>
            <person name="Liep D."/>
            <person name="Gordon J."/>
        </authorList>
    </citation>
    <scope>NUCLEOTIDE SEQUENCE [LARGE SCALE GENOMIC DNA]</scope>
    <source>
        <strain evidence="2">DSM 10507 / JCM 14656 / S5a33</strain>
    </source>
</reference>
<gene>
    <name evidence="1" type="ORF">RUMHYD_03925</name>
</gene>
<dbReference type="Proteomes" id="UP000003100">
    <property type="component" value="Unassembled WGS sequence"/>
</dbReference>
<comment type="caution">
    <text evidence="1">The sequence shown here is derived from an EMBL/GenBank/DDBJ whole genome shotgun (WGS) entry which is preliminary data.</text>
</comment>
<proteinExistence type="predicted"/>
<evidence type="ECO:0000313" key="1">
    <source>
        <dbReference type="EMBL" id="EEG47208.1"/>
    </source>
</evidence>